<dbReference type="PROSITE" id="PS00571">
    <property type="entry name" value="AMIDASES"/>
    <property type="match status" value="1"/>
</dbReference>
<dbReference type="GO" id="GO:0003824">
    <property type="term" value="F:catalytic activity"/>
    <property type="evidence" value="ECO:0007669"/>
    <property type="project" value="InterPro"/>
</dbReference>
<dbReference type="EMBL" id="CP032550">
    <property type="protein sequence ID" value="QGU27383.1"/>
    <property type="molecule type" value="Genomic_DNA"/>
</dbReference>
<evidence type="ECO:0000313" key="3">
    <source>
        <dbReference type="EMBL" id="QGU27383.1"/>
    </source>
</evidence>
<dbReference type="RefSeq" id="WP_156241875.1">
    <property type="nucleotide sequence ID" value="NZ_BAAAZL010000004.1"/>
</dbReference>
<protein>
    <submittedName>
        <fullName evidence="3">Amidase</fullName>
    </submittedName>
</protein>
<feature type="domain" description="Amidase" evidence="2">
    <location>
        <begin position="25"/>
        <end position="446"/>
    </location>
</feature>
<sequence length="469" mass="48386">MEFHEMGAVALAAALQAGEASPRDVAAHFLARIERADGALGAFTEVTAERALAQADALGAPDPSRALWGLPLADKDLTARTGVPTRYGSRAFASYVPAASDPLALALDELGAVSLGKTNTPEFGMTGYTESRVAPPARNPWDPATGAGGSSGGAAVAVAAGLLPVAPASDGGGSIRIPSATVGVVGLKPSRGRLPIGSGMDVPGGLSVAGPIGRTVADAAFLLDALVPSAPYAYATRAPGEGPFLPCAMREPGPLRVGFTTATPWDGWTDTTLHPSAREAFAAGLAALARLGHDVEDAHWRPTGYPELFTTIWRASAARIPVPDERLDEDLEPLTAWLVREGRALPAERLLAAYAAATAFERATIAAFAPFDVVVTPALAQSPRPIGWHDADDPERNFAQQCSYAPHTSFVNVCGLPALTVPLVPDETGRPVSVQLIGRPGGEAAIISLAAQLEAERGPLPWPSGVLAR</sequence>
<evidence type="ECO:0000256" key="1">
    <source>
        <dbReference type="ARBA" id="ARBA00009199"/>
    </source>
</evidence>
<dbReference type="Pfam" id="PF01425">
    <property type="entry name" value="Amidase"/>
    <property type="match status" value="1"/>
</dbReference>
<evidence type="ECO:0000313" key="4">
    <source>
        <dbReference type="Proteomes" id="UP000422989"/>
    </source>
</evidence>
<dbReference type="SUPFAM" id="SSF75304">
    <property type="entry name" value="Amidase signature (AS) enzymes"/>
    <property type="match status" value="1"/>
</dbReference>
<dbReference type="InterPro" id="IPR023631">
    <property type="entry name" value="Amidase_dom"/>
</dbReference>
<name>A0A6I6DX54_9MICO</name>
<comment type="similarity">
    <text evidence="1">Belongs to the amidase family.</text>
</comment>
<dbReference type="InterPro" id="IPR036928">
    <property type="entry name" value="AS_sf"/>
</dbReference>
<dbReference type="PANTHER" id="PTHR11895:SF7">
    <property type="entry name" value="GLUTAMYL-TRNA(GLN) AMIDOTRANSFERASE SUBUNIT A, MITOCHONDRIAL"/>
    <property type="match status" value="1"/>
</dbReference>
<proteinExistence type="inferred from homology"/>
<accession>A0A6I6DX54</accession>
<dbReference type="Gene3D" id="3.90.1300.10">
    <property type="entry name" value="Amidase signature (AS) domain"/>
    <property type="match status" value="1"/>
</dbReference>
<dbReference type="InterPro" id="IPR020556">
    <property type="entry name" value="Amidase_CS"/>
</dbReference>
<organism evidence="3 4">
    <name type="scientific">Microbacterium oryzae</name>
    <dbReference type="NCBI Taxonomy" id="743009"/>
    <lineage>
        <taxon>Bacteria</taxon>
        <taxon>Bacillati</taxon>
        <taxon>Actinomycetota</taxon>
        <taxon>Actinomycetes</taxon>
        <taxon>Micrococcales</taxon>
        <taxon>Microbacteriaceae</taxon>
        <taxon>Microbacterium</taxon>
    </lineage>
</organism>
<dbReference type="InterPro" id="IPR000120">
    <property type="entry name" value="Amidase"/>
</dbReference>
<evidence type="ECO:0000259" key="2">
    <source>
        <dbReference type="Pfam" id="PF01425"/>
    </source>
</evidence>
<dbReference type="AlphaFoldDB" id="A0A6I6DX54"/>
<dbReference type="OrthoDB" id="5175573at2"/>
<dbReference type="KEGG" id="moj:D7D94_06650"/>
<dbReference type="Proteomes" id="UP000422989">
    <property type="component" value="Chromosome"/>
</dbReference>
<keyword evidence="4" id="KW-1185">Reference proteome</keyword>
<reference evidence="3 4" key="1">
    <citation type="submission" date="2018-09" db="EMBL/GenBank/DDBJ databases">
        <title>Whole genome sequencing of Microbacterium oryzae strain MB-10T.</title>
        <authorList>
            <person name="Das S.K."/>
        </authorList>
    </citation>
    <scope>NUCLEOTIDE SEQUENCE [LARGE SCALE GENOMIC DNA]</scope>
    <source>
        <strain evidence="3 4">MB-10</strain>
    </source>
</reference>
<gene>
    <name evidence="3" type="ORF">D7D94_06650</name>
</gene>
<dbReference type="PANTHER" id="PTHR11895">
    <property type="entry name" value="TRANSAMIDASE"/>
    <property type="match status" value="1"/>
</dbReference>